<dbReference type="NCBIfam" id="NF002959">
    <property type="entry name" value="PRK03624.1"/>
    <property type="match status" value="1"/>
</dbReference>
<evidence type="ECO:0000256" key="2">
    <source>
        <dbReference type="ARBA" id="ARBA00023315"/>
    </source>
</evidence>
<sequence>MIYREMCLSDQDAVIALWKAAGVFREWNNPVRDIEKALEGEHSTILIGELDGIVVASIMCGEDGHRGWFYYVSTHPNHRGKGLGKAITAAAEDWLRARGIWKVNLLVRGDNAQAVSFYEGQGYMDTHSVCLQKVIEPV</sequence>
<dbReference type="RefSeq" id="WP_093518932.1">
    <property type="nucleotide sequence ID" value="NZ_FOSK01000004.1"/>
</dbReference>
<dbReference type="InterPro" id="IPR016181">
    <property type="entry name" value="Acyl_CoA_acyltransferase"/>
</dbReference>
<keyword evidence="2" id="KW-0012">Acyltransferase</keyword>
<evidence type="ECO:0000256" key="1">
    <source>
        <dbReference type="ARBA" id="ARBA00022679"/>
    </source>
</evidence>
<comment type="caution">
    <text evidence="4">The sequence shown here is derived from an EMBL/GenBank/DDBJ whole genome shotgun (WGS) entry which is preliminary data.</text>
</comment>
<evidence type="ECO:0000259" key="3">
    <source>
        <dbReference type="PROSITE" id="PS51186"/>
    </source>
</evidence>
<dbReference type="InterPro" id="IPR000182">
    <property type="entry name" value="GNAT_dom"/>
</dbReference>
<dbReference type="PANTHER" id="PTHR43877">
    <property type="entry name" value="AMINOALKYLPHOSPHONATE N-ACETYLTRANSFERASE-RELATED-RELATED"/>
    <property type="match status" value="1"/>
</dbReference>
<dbReference type="EMBL" id="FOSK01000004">
    <property type="protein sequence ID" value="SFK36445.1"/>
    <property type="molecule type" value="Genomic_DNA"/>
</dbReference>
<dbReference type="PROSITE" id="PS51186">
    <property type="entry name" value="GNAT"/>
    <property type="match status" value="1"/>
</dbReference>
<dbReference type="SUPFAM" id="SSF55729">
    <property type="entry name" value="Acyl-CoA N-acyltransferases (Nat)"/>
    <property type="match status" value="1"/>
</dbReference>
<proteinExistence type="predicted"/>
<evidence type="ECO:0000313" key="5">
    <source>
        <dbReference type="Proteomes" id="UP000199598"/>
    </source>
</evidence>
<dbReference type="CDD" id="cd04301">
    <property type="entry name" value="NAT_SF"/>
    <property type="match status" value="1"/>
</dbReference>
<reference evidence="4 5" key="1">
    <citation type="submission" date="2016-10" db="EMBL/GenBank/DDBJ databases">
        <authorList>
            <person name="Varghese N."/>
            <person name="Submissions S."/>
        </authorList>
    </citation>
    <scope>NUCLEOTIDE SEQUENCE [LARGE SCALE GENOMIC DNA]</scope>
    <source>
        <strain evidence="4 5">DSM 16392</strain>
    </source>
</reference>
<accession>A0A1I3YX84</accession>
<dbReference type="InterPro" id="IPR050832">
    <property type="entry name" value="Bact_Acetyltransf"/>
</dbReference>
<keyword evidence="1" id="KW-0808">Transferase</keyword>
<evidence type="ECO:0000313" key="4">
    <source>
        <dbReference type="EMBL" id="SFK36445.1"/>
    </source>
</evidence>
<organism evidence="4 5">
    <name type="scientific">Pseudovibrio ascidiaceicola</name>
    <dbReference type="NCBI Taxonomy" id="285279"/>
    <lineage>
        <taxon>Bacteria</taxon>
        <taxon>Pseudomonadati</taxon>
        <taxon>Pseudomonadota</taxon>
        <taxon>Alphaproteobacteria</taxon>
        <taxon>Hyphomicrobiales</taxon>
        <taxon>Stappiaceae</taxon>
        <taxon>Pseudovibrio</taxon>
    </lineage>
</organism>
<name>A0A1I3YX84_9HYPH</name>
<dbReference type="Gene3D" id="3.40.630.30">
    <property type="match status" value="1"/>
</dbReference>
<feature type="domain" description="N-acetyltransferase" evidence="3">
    <location>
        <begin position="1"/>
        <end position="138"/>
    </location>
</feature>
<gene>
    <name evidence="4" type="ORF">SAMN04488518_104286</name>
</gene>
<dbReference type="Pfam" id="PF00583">
    <property type="entry name" value="Acetyltransf_1"/>
    <property type="match status" value="1"/>
</dbReference>
<keyword evidence="5" id="KW-1185">Reference proteome</keyword>
<protein>
    <recommendedName>
        <fullName evidence="3">N-acetyltransferase domain-containing protein</fullName>
    </recommendedName>
</protein>
<dbReference type="Proteomes" id="UP000199598">
    <property type="component" value="Unassembled WGS sequence"/>
</dbReference>